<sequence>MARVFAPFHLSLSPVCVCVYARCCLGLCAATPIDNAIYAVKWTRPSCSKTTPQHDAAVPILHSWDAAYTAAMDWRTVFVVLWMLLPYPSTAIKLDGGGYVDITIAIGAKVKQDDTLIDKIKEMVTDGSFYLYHALDKKVYLKDATILVPSHWSCKSCSKARTESFEKAKIKIDHAKLMEPRTKLYGECGKGGEYIHFTPDFLLNDSAIQMYGPRGKVFLHEWAHLRWGVYDEYNEEKPFYLSNGRVEYTRCTTNIEGQIFEVNGGSPQSCRINPETFLPSSDCKFFPNKDQNTDSSVMFSPSLEAVTTFCRETEHNYEAETQQNIICNNKATWTVIFEDSVDKDALSFLPPLPSTPSPPIFKLLQRKKRAVCLILDVSGSMATESRILRMRQAATHLLRNYVEEQASVGIVKFSTAASIVSSLTIIESDATRDHLINLLPETPGGSTNMCNGLRLGLQVLSEDDMDAIGDEIIFLTDGQATDDVTLCIPDAINSGAIIHTIALSDSAHNALQEMADKTGGIFFYSKDDFTSNQLMDAFASLTLSTGDHSNEPVQLESVGTRTSDWFNGTVSVDQTVGNKTSFVIIYERIFPAVYIQSPSGIVYTEAQMNHDNRLKTVTLKVAETAEPGDWAYSIKTSTDQAFTITVTSQASHEDVPPIIVKTRMNQQVSDGTKPMTVFAEVSQNYRPVINVEVWATLEPATGPIQSLQLLDNGAGADVMANDGIYSRYFTKMVNGRCSLKVRAKNQDGKARFAVQKRSGAPYVPGYVVDGVVELNPPNPSVSDEPIEVGSFTRTATGESFEVTLTGSTPPNFPPSKVTDLGAKILEEAVLLSWTAPGEDLDQGRAKSYEIRWSFDLDMLRQDFSNGHVVDTATVSPQEAGSVEQHAFNLSLPIQNGTTLFFAVQTLDEHDAKSDTSNIASASMILPNPKPPGISNPGLNLTVLVSSLCAVTIVICIIAGVTTWAVRRRRPALRI</sequence>
<dbReference type="RefSeq" id="XP_068069577.2">
    <property type="nucleotide sequence ID" value="XM_068213476.2"/>
</dbReference>
<dbReference type="SUPFAM" id="SSF53300">
    <property type="entry name" value="vWA-like"/>
    <property type="match status" value="1"/>
</dbReference>
<dbReference type="PANTHER" id="PTHR10579">
    <property type="entry name" value="CALCIUM-ACTIVATED CHLORIDE CHANNEL REGULATOR"/>
    <property type="match status" value="1"/>
</dbReference>
<reference evidence="2" key="1">
    <citation type="submission" date="2025-08" db="UniProtKB">
        <authorList>
            <consortium name="RefSeq"/>
        </authorList>
    </citation>
    <scope>IDENTIFICATION</scope>
    <source>
        <strain evidence="2">Tuebingen</strain>
        <tissue evidence="2">Fibroblasts and whole tissue</tissue>
    </source>
</reference>
<dbReference type="InterPro" id="IPR036465">
    <property type="entry name" value="vWFA_dom_sf"/>
</dbReference>
<accession>A0AB32T148</accession>
<dbReference type="Gene3D" id="2.60.40.10">
    <property type="entry name" value="Immunoglobulins"/>
    <property type="match status" value="1"/>
</dbReference>
<dbReference type="Pfam" id="PF00092">
    <property type="entry name" value="VWA"/>
    <property type="match status" value="1"/>
</dbReference>
<name>A0AB32T148_DANRE</name>
<organism evidence="1 2">
    <name type="scientific">Danio rerio</name>
    <name type="common">Zebrafish</name>
    <name type="synonym">Brachydanio rerio</name>
    <dbReference type="NCBI Taxonomy" id="7955"/>
    <lineage>
        <taxon>Eukaryota</taxon>
        <taxon>Metazoa</taxon>
        <taxon>Chordata</taxon>
        <taxon>Craniata</taxon>
        <taxon>Vertebrata</taxon>
        <taxon>Euteleostomi</taxon>
        <taxon>Actinopterygii</taxon>
        <taxon>Neopterygii</taxon>
        <taxon>Teleostei</taxon>
        <taxon>Ostariophysi</taxon>
        <taxon>Cypriniformes</taxon>
        <taxon>Danionidae</taxon>
        <taxon>Danioninae</taxon>
        <taxon>Danio</taxon>
    </lineage>
</organism>
<dbReference type="CDD" id="cd00198">
    <property type="entry name" value="vWFA"/>
    <property type="match status" value="1"/>
</dbReference>
<dbReference type="InterPro" id="IPR013783">
    <property type="entry name" value="Ig-like_fold"/>
</dbReference>
<dbReference type="SMART" id="SM00327">
    <property type="entry name" value="VWA"/>
    <property type="match status" value="1"/>
</dbReference>
<dbReference type="InterPro" id="IPR051266">
    <property type="entry name" value="CLCR"/>
</dbReference>
<keyword evidence="1" id="KW-1185">Reference proteome</keyword>
<evidence type="ECO:0000313" key="1">
    <source>
        <dbReference type="Proteomes" id="UP000000437"/>
    </source>
</evidence>
<evidence type="ECO:0000313" key="2">
    <source>
        <dbReference type="RefSeq" id="XP_068069577.2"/>
    </source>
</evidence>
<gene>
    <name evidence="2 3" type="primary">clca1</name>
    <name evidence="2" type="synonym">fi39d11</name>
    <name evidence="2" type="synonym">wu:fi39d11</name>
</gene>
<dbReference type="Proteomes" id="UP000000437">
    <property type="component" value="Chromosome 15"/>
</dbReference>
<dbReference type="Gene3D" id="3.40.50.410">
    <property type="entry name" value="von Willebrand factor, type A domain"/>
    <property type="match status" value="1"/>
</dbReference>
<dbReference type="Pfam" id="PF08434">
    <property type="entry name" value="CLCA"/>
    <property type="match status" value="1"/>
</dbReference>
<dbReference type="AGR" id="ZFIN:ZDB-GENE-030131-6221"/>
<evidence type="ECO:0000313" key="3">
    <source>
        <dbReference type="ZFIN" id="ZDB-GENE-030131-6221"/>
    </source>
</evidence>
<dbReference type="GO" id="GO:0005886">
    <property type="term" value="C:plasma membrane"/>
    <property type="evidence" value="ECO:0000318"/>
    <property type="project" value="GO_Central"/>
</dbReference>
<protein>
    <submittedName>
        <fullName evidence="2">Calcium-activated chloride channel regulator 1 isoform X1</fullName>
    </submittedName>
</protein>
<dbReference type="GeneTree" id="ENSGT00940000154682"/>
<dbReference type="KEGG" id="dre:334289"/>
<proteinExistence type="predicted"/>
<dbReference type="CTD" id="1179"/>
<dbReference type="InterPro" id="IPR013642">
    <property type="entry name" value="CLCA_N"/>
</dbReference>
<dbReference type="NCBIfam" id="NF041940">
    <property type="entry name" value="choice_anch_X"/>
    <property type="match status" value="1"/>
</dbReference>
<dbReference type="ZFIN" id="ZDB-GENE-030131-6221">
    <property type="gene designation" value="clca1"/>
</dbReference>
<dbReference type="OrthoDB" id="687730at2759"/>
<dbReference type="InterPro" id="IPR002035">
    <property type="entry name" value="VWF_A"/>
</dbReference>
<dbReference type="PANTHER" id="PTHR10579:SF172">
    <property type="entry name" value="CALCIUM-ACTIVATED CHLORIDE CHANNEL REGULATOR 4 PRECURSOR-RELATED"/>
    <property type="match status" value="1"/>
</dbReference>
<dbReference type="PROSITE" id="PS50234">
    <property type="entry name" value="VWFA"/>
    <property type="match status" value="1"/>
</dbReference>